<name>A0A1F5YVS3_9BACT</name>
<dbReference type="InterPro" id="IPR017937">
    <property type="entry name" value="Thioredoxin_CS"/>
</dbReference>
<sequence length="108" mass="11556">MSDVVVSDSTFDAEVVKSAGPVLVDFWAVWCGPCRMQDPILEQVGQSLGTKVKIAKLNVDENPTTAQKFGVMSIPTLMVFKGGNVVKQFIGVQSRDTLVSELGRLAGA</sequence>
<dbReference type="GO" id="GO:0015035">
    <property type="term" value="F:protein-disulfide reductase activity"/>
    <property type="evidence" value="ECO:0007669"/>
    <property type="project" value="UniProtKB-UniRule"/>
</dbReference>
<dbReference type="InterPro" id="IPR013766">
    <property type="entry name" value="Thioredoxin_domain"/>
</dbReference>
<reference evidence="11 12" key="1">
    <citation type="journal article" date="2016" name="Nat. Commun.">
        <title>Thousands of microbial genomes shed light on interconnected biogeochemical processes in an aquifer system.</title>
        <authorList>
            <person name="Anantharaman K."/>
            <person name="Brown C.T."/>
            <person name="Hug L.A."/>
            <person name="Sharon I."/>
            <person name="Castelle C.J."/>
            <person name="Probst A.J."/>
            <person name="Thomas B.C."/>
            <person name="Singh A."/>
            <person name="Wilkins M.J."/>
            <person name="Karaoz U."/>
            <person name="Brodie E.L."/>
            <person name="Williams K.H."/>
            <person name="Hubbard S.S."/>
            <person name="Banfield J.F."/>
        </authorList>
    </citation>
    <scope>NUCLEOTIDE SEQUENCE [LARGE SCALE GENOMIC DNA]</scope>
</reference>
<comment type="caution">
    <text evidence="11">The sequence shown here is derived from an EMBL/GenBank/DDBJ whole genome shotgun (WGS) entry which is preliminary data.</text>
</comment>
<comment type="similarity">
    <text evidence="1 7">Belongs to the thioredoxin family.</text>
</comment>
<evidence type="ECO:0000256" key="4">
    <source>
        <dbReference type="ARBA" id="ARBA00023157"/>
    </source>
</evidence>
<dbReference type="PROSITE" id="PS00194">
    <property type="entry name" value="THIOREDOXIN_1"/>
    <property type="match status" value="1"/>
</dbReference>
<dbReference type="InterPro" id="IPR005746">
    <property type="entry name" value="Thioredoxin"/>
</dbReference>
<evidence type="ECO:0000256" key="3">
    <source>
        <dbReference type="ARBA" id="ARBA00022982"/>
    </source>
</evidence>
<dbReference type="CDD" id="cd02947">
    <property type="entry name" value="TRX_family"/>
    <property type="match status" value="1"/>
</dbReference>
<feature type="disulfide bond" description="Redox-active" evidence="9">
    <location>
        <begin position="31"/>
        <end position="34"/>
    </location>
</feature>
<feature type="domain" description="Thioredoxin" evidence="10">
    <location>
        <begin position="1"/>
        <end position="107"/>
    </location>
</feature>
<gene>
    <name evidence="11" type="ORF">A2Z33_03505</name>
</gene>
<evidence type="ECO:0000313" key="12">
    <source>
        <dbReference type="Proteomes" id="UP000178448"/>
    </source>
</evidence>
<organism evidence="11 12">
    <name type="scientific">Candidatus Gottesmanbacteria bacterium RBG_16_52_11</name>
    <dbReference type="NCBI Taxonomy" id="1798374"/>
    <lineage>
        <taxon>Bacteria</taxon>
        <taxon>Candidatus Gottesmaniibacteriota</taxon>
    </lineage>
</organism>
<dbReference type="GO" id="GO:0045454">
    <property type="term" value="P:cell redox homeostasis"/>
    <property type="evidence" value="ECO:0007669"/>
    <property type="project" value="TreeGrafter"/>
</dbReference>
<evidence type="ECO:0000256" key="5">
    <source>
        <dbReference type="ARBA" id="ARBA00023284"/>
    </source>
</evidence>
<dbReference type="AlphaFoldDB" id="A0A1F5YVS3"/>
<dbReference type="STRING" id="1798374.A2Z33_03505"/>
<proteinExistence type="inferred from homology"/>
<dbReference type="FunFam" id="3.40.30.10:FF:000001">
    <property type="entry name" value="Thioredoxin"/>
    <property type="match status" value="1"/>
</dbReference>
<dbReference type="NCBIfam" id="TIGR01068">
    <property type="entry name" value="thioredoxin"/>
    <property type="match status" value="1"/>
</dbReference>
<dbReference type="EMBL" id="MFJD01000004">
    <property type="protein sequence ID" value="OGG04194.1"/>
    <property type="molecule type" value="Genomic_DNA"/>
</dbReference>
<feature type="active site" description="Nucleophile" evidence="8">
    <location>
        <position position="34"/>
    </location>
</feature>
<dbReference type="GO" id="GO:0005829">
    <property type="term" value="C:cytosol"/>
    <property type="evidence" value="ECO:0007669"/>
    <property type="project" value="TreeGrafter"/>
</dbReference>
<keyword evidence="5 9" id="KW-0676">Redox-active center</keyword>
<evidence type="ECO:0000256" key="1">
    <source>
        <dbReference type="ARBA" id="ARBA00008987"/>
    </source>
</evidence>
<dbReference type="PRINTS" id="PR00421">
    <property type="entry name" value="THIOREDOXIN"/>
</dbReference>
<feature type="site" description="Contributes to redox potential value" evidence="8">
    <location>
        <position position="33"/>
    </location>
</feature>
<protein>
    <recommendedName>
        <fullName evidence="6 7">Thioredoxin</fullName>
    </recommendedName>
</protein>
<dbReference type="InterPro" id="IPR036249">
    <property type="entry name" value="Thioredoxin-like_sf"/>
</dbReference>
<keyword evidence="4 9" id="KW-1015">Disulfide bond</keyword>
<dbReference type="PANTHER" id="PTHR45663">
    <property type="entry name" value="GEO12009P1"/>
    <property type="match status" value="1"/>
</dbReference>
<dbReference type="PIRSF" id="PIRSF000077">
    <property type="entry name" value="Thioredoxin"/>
    <property type="match status" value="1"/>
</dbReference>
<evidence type="ECO:0000259" key="10">
    <source>
        <dbReference type="PROSITE" id="PS51352"/>
    </source>
</evidence>
<evidence type="ECO:0000256" key="8">
    <source>
        <dbReference type="PIRSR" id="PIRSR000077-1"/>
    </source>
</evidence>
<dbReference type="PANTHER" id="PTHR45663:SF11">
    <property type="entry name" value="GEO12009P1"/>
    <property type="match status" value="1"/>
</dbReference>
<evidence type="ECO:0000256" key="9">
    <source>
        <dbReference type="PIRSR" id="PIRSR000077-4"/>
    </source>
</evidence>
<dbReference type="Proteomes" id="UP000178448">
    <property type="component" value="Unassembled WGS sequence"/>
</dbReference>
<evidence type="ECO:0000256" key="7">
    <source>
        <dbReference type="PIRNR" id="PIRNR000077"/>
    </source>
</evidence>
<keyword evidence="3" id="KW-0249">Electron transport</keyword>
<evidence type="ECO:0000256" key="2">
    <source>
        <dbReference type="ARBA" id="ARBA00022448"/>
    </source>
</evidence>
<dbReference type="Pfam" id="PF00085">
    <property type="entry name" value="Thioredoxin"/>
    <property type="match status" value="1"/>
</dbReference>
<feature type="site" description="Deprotonates C-terminal active site Cys" evidence="8">
    <location>
        <position position="25"/>
    </location>
</feature>
<accession>A0A1F5YVS3</accession>
<dbReference type="PROSITE" id="PS51352">
    <property type="entry name" value="THIOREDOXIN_2"/>
    <property type="match status" value="1"/>
</dbReference>
<feature type="site" description="Contributes to redox potential value" evidence="8">
    <location>
        <position position="32"/>
    </location>
</feature>
<evidence type="ECO:0000313" key="11">
    <source>
        <dbReference type="EMBL" id="OGG04194.1"/>
    </source>
</evidence>
<feature type="active site" description="Nucleophile" evidence="8">
    <location>
        <position position="31"/>
    </location>
</feature>
<evidence type="ECO:0000256" key="6">
    <source>
        <dbReference type="NCBIfam" id="TIGR01068"/>
    </source>
</evidence>
<keyword evidence="2" id="KW-0813">Transport</keyword>
<dbReference type="SUPFAM" id="SSF52833">
    <property type="entry name" value="Thioredoxin-like"/>
    <property type="match status" value="1"/>
</dbReference>
<dbReference type="Gene3D" id="3.40.30.10">
    <property type="entry name" value="Glutaredoxin"/>
    <property type="match status" value="1"/>
</dbReference>